<dbReference type="SUPFAM" id="SSF56112">
    <property type="entry name" value="Protein kinase-like (PK-like)"/>
    <property type="match status" value="1"/>
</dbReference>
<dbReference type="InterPro" id="IPR006748">
    <property type="entry name" value="NH2Glyco/OHUrea_AB-resist_kin"/>
</dbReference>
<keyword evidence="2" id="KW-1185">Reference proteome</keyword>
<dbReference type="Proteomes" id="UP000198417">
    <property type="component" value="Unassembled WGS sequence"/>
</dbReference>
<organism evidence="1 2">
    <name type="scientific">Puniceibacterium sediminis</name>
    <dbReference type="NCBI Taxonomy" id="1608407"/>
    <lineage>
        <taxon>Bacteria</taxon>
        <taxon>Pseudomonadati</taxon>
        <taxon>Pseudomonadota</taxon>
        <taxon>Alphaproteobacteria</taxon>
        <taxon>Rhodobacterales</taxon>
        <taxon>Paracoccaceae</taxon>
        <taxon>Puniceibacterium</taxon>
    </lineage>
</organism>
<dbReference type="InterPro" id="IPR011009">
    <property type="entry name" value="Kinase-like_dom_sf"/>
</dbReference>
<name>A0A238W8R2_9RHOB</name>
<sequence>MDEFLETRLERWSLRDPKMIQHNAAVSIFKVTRPLGDLAALKIYHRGHAGNETGAAPYLVSMAGRGVAKVLAVEPDALLTEWLHGPDLSDLTHMTLQAADQALVGLARNLLADPVPQIFLPTLSNWIADARRMLLSFEPTDARTCLFSVLRHSQTALVDYGKQQPLHGDLHHGNIIVTSNGAMAFDAKGVWGPKPYELANALRHPAKSAPVSGTALANRLAFVATALDIAPSDLAYWTAVKTALSVIWRGEVTSSASRRDLDRLRACLALCAQ</sequence>
<reference evidence="1 2" key="1">
    <citation type="submission" date="2017-06" db="EMBL/GenBank/DDBJ databases">
        <authorList>
            <person name="Kim H.J."/>
            <person name="Triplett B.A."/>
        </authorList>
    </citation>
    <scope>NUCLEOTIDE SEQUENCE [LARGE SCALE GENOMIC DNA]</scope>
    <source>
        <strain evidence="1 2">DSM 29052</strain>
    </source>
</reference>
<dbReference type="RefSeq" id="WP_089269802.1">
    <property type="nucleotide sequence ID" value="NZ_FZNN01000004.1"/>
</dbReference>
<dbReference type="GO" id="GO:0016773">
    <property type="term" value="F:phosphotransferase activity, alcohol group as acceptor"/>
    <property type="evidence" value="ECO:0007669"/>
    <property type="project" value="InterPro"/>
</dbReference>
<proteinExistence type="predicted"/>
<keyword evidence="1" id="KW-0808">Transferase</keyword>
<dbReference type="EMBL" id="FZNN01000004">
    <property type="protein sequence ID" value="SNR42781.1"/>
    <property type="molecule type" value="Genomic_DNA"/>
</dbReference>
<dbReference type="AlphaFoldDB" id="A0A238W8R2"/>
<dbReference type="Pfam" id="PF04655">
    <property type="entry name" value="APH_6_hur"/>
    <property type="match status" value="1"/>
</dbReference>
<evidence type="ECO:0000313" key="2">
    <source>
        <dbReference type="Proteomes" id="UP000198417"/>
    </source>
</evidence>
<dbReference type="OrthoDB" id="3638028at2"/>
<dbReference type="GO" id="GO:0016301">
    <property type="term" value="F:kinase activity"/>
    <property type="evidence" value="ECO:0007669"/>
    <property type="project" value="UniProtKB-KW"/>
</dbReference>
<accession>A0A238W8R2</accession>
<dbReference type="Gene3D" id="1.10.510.10">
    <property type="entry name" value="Transferase(Phosphotransferase) domain 1"/>
    <property type="match status" value="1"/>
</dbReference>
<gene>
    <name evidence="1" type="ORF">SAMN06265370_104254</name>
</gene>
<dbReference type="GO" id="GO:0019748">
    <property type="term" value="P:secondary metabolic process"/>
    <property type="evidence" value="ECO:0007669"/>
    <property type="project" value="InterPro"/>
</dbReference>
<keyword evidence="1" id="KW-0418">Kinase</keyword>
<evidence type="ECO:0000313" key="1">
    <source>
        <dbReference type="EMBL" id="SNR42781.1"/>
    </source>
</evidence>
<protein>
    <submittedName>
        <fullName evidence="1">Streptomycin 6-kinase</fullName>
    </submittedName>
</protein>